<evidence type="ECO:0000256" key="6">
    <source>
        <dbReference type="SAM" id="Phobius"/>
    </source>
</evidence>
<keyword evidence="2" id="KW-0813">Transport</keyword>
<dbReference type="PANTHER" id="PTHR42948:SF1">
    <property type="entry name" value="TRANSPORTER"/>
    <property type="match status" value="1"/>
</dbReference>
<dbReference type="PANTHER" id="PTHR42948">
    <property type="entry name" value="TRANSPORTER"/>
    <property type="match status" value="1"/>
</dbReference>
<evidence type="ECO:0000256" key="2">
    <source>
        <dbReference type="ARBA" id="ARBA00022448"/>
    </source>
</evidence>
<feature type="transmembrane region" description="Helical" evidence="6">
    <location>
        <begin position="12"/>
        <end position="30"/>
    </location>
</feature>
<keyword evidence="3 6" id="KW-0812">Transmembrane</keyword>
<comment type="caution">
    <text evidence="7">The sequence shown here is derived from an EMBL/GenBank/DDBJ whole genome shotgun (WGS) entry which is preliminary data.</text>
</comment>
<dbReference type="InterPro" id="IPR000175">
    <property type="entry name" value="Na/ntran_symport"/>
</dbReference>
<name>X1NLJ8_9ZZZZ</name>
<dbReference type="PRINTS" id="PR00176">
    <property type="entry name" value="NANEUSMPORT"/>
</dbReference>
<comment type="subcellular location">
    <subcellularLocation>
        <location evidence="1">Membrane</location>
        <topology evidence="1">Multi-pass membrane protein</topology>
    </subcellularLocation>
</comment>
<keyword evidence="4 6" id="KW-1133">Transmembrane helix</keyword>
<evidence type="ECO:0000256" key="5">
    <source>
        <dbReference type="ARBA" id="ARBA00023136"/>
    </source>
</evidence>
<dbReference type="AlphaFoldDB" id="X1NLJ8"/>
<feature type="transmembrane region" description="Helical" evidence="6">
    <location>
        <begin position="139"/>
        <end position="164"/>
    </location>
</feature>
<keyword evidence="5 6" id="KW-0472">Membrane</keyword>
<reference evidence="7" key="1">
    <citation type="journal article" date="2014" name="Front. Microbiol.">
        <title>High frequency of phylogenetically diverse reductive dehalogenase-homologous genes in deep subseafloor sedimentary metagenomes.</title>
        <authorList>
            <person name="Kawai M."/>
            <person name="Futagami T."/>
            <person name="Toyoda A."/>
            <person name="Takaki Y."/>
            <person name="Nishi S."/>
            <person name="Hori S."/>
            <person name="Arai W."/>
            <person name="Tsubouchi T."/>
            <person name="Morono Y."/>
            <person name="Uchiyama I."/>
            <person name="Ito T."/>
            <person name="Fujiyama A."/>
            <person name="Inagaki F."/>
            <person name="Takami H."/>
        </authorList>
    </citation>
    <scope>NUCLEOTIDE SEQUENCE</scope>
    <source>
        <strain evidence="7">Expedition CK06-06</strain>
    </source>
</reference>
<feature type="transmembrane region" description="Helical" evidence="6">
    <location>
        <begin position="42"/>
        <end position="64"/>
    </location>
</feature>
<dbReference type="PROSITE" id="PS50267">
    <property type="entry name" value="NA_NEUROTRAN_SYMP_3"/>
    <property type="match status" value="1"/>
</dbReference>
<gene>
    <name evidence="7" type="ORF">S06H3_37969</name>
</gene>
<dbReference type="GO" id="GO:0016020">
    <property type="term" value="C:membrane"/>
    <property type="evidence" value="ECO:0007669"/>
    <property type="project" value="UniProtKB-SubCell"/>
</dbReference>
<feature type="transmembrane region" description="Helical" evidence="6">
    <location>
        <begin position="85"/>
        <end position="114"/>
    </location>
</feature>
<evidence type="ECO:0000256" key="1">
    <source>
        <dbReference type="ARBA" id="ARBA00004141"/>
    </source>
</evidence>
<protein>
    <recommendedName>
        <fullName evidence="8">Transporter</fullName>
    </recommendedName>
</protein>
<dbReference type="PROSITE" id="PS00610">
    <property type="entry name" value="NA_NEUROTRAN_SYMP_1"/>
    <property type="match status" value="1"/>
</dbReference>
<organism evidence="7">
    <name type="scientific">marine sediment metagenome</name>
    <dbReference type="NCBI Taxonomy" id="412755"/>
    <lineage>
        <taxon>unclassified sequences</taxon>
        <taxon>metagenomes</taxon>
        <taxon>ecological metagenomes</taxon>
    </lineage>
</organism>
<dbReference type="SUPFAM" id="SSF161070">
    <property type="entry name" value="SNF-like"/>
    <property type="match status" value="1"/>
</dbReference>
<feature type="non-terminal residue" evidence="7">
    <location>
        <position position="166"/>
    </location>
</feature>
<dbReference type="InterPro" id="IPR037272">
    <property type="entry name" value="SNS_sf"/>
</dbReference>
<sequence length="166" mass="18586">MAKREHWNSRFVFIMAAVGSAVGLGNVWRFPYVCYDNGGGAFLIPFFVAIFTAGIPLLILEFSVGHWARGAPPKAFKKIGKKWEWAGWLTVLMPFLVATYYVVIMAWCFSYMVYSIDLRWGTQAGSFFTNFLGDTGSPLLLGGISLPVLLGLIAVWFCIFFILYKG</sequence>
<accession>X1NLJ8</accession>
<proteinExistence type="predicted"/>
<evidence type="ECO:0000256" key="3">
    <source>
        <dbReference type="ARBA" id="ARBA00022692"/>
    </source>
</evidence>
<evidence type="ECO:0000256" key="4">
    <source>
        <dbReference type="ARBA" id="ARBA00022989"/>
    </source>
</evidence>
<dbReference type="Pfam" id="PF00209">
    <property type="entry name" value="SNF"/>
    <property type="match status" value="1"/>
</dbReference>
<evidence type="ECO:0000313" key="7">
    <source>
        <dbReference type="EMBL" id="GAI27690.1"/>
    </source>
</evidence>
<dbReference type="EMBL" id="BARV01023112">
    <property type="protein sequence ID" value="GAI27690.1"/>
    <property type="molecule type" value="Genomic_DNA"/>
</dbReference>
<evidence type="ECO:0008006" key="8">
    <source>
        <dbReference type="Google" id="ProtNLM"/>
    </source>
</evidence>